<dbReference type="FunFam" id="3.30.230.40:FF:000001">
    <property type="entry name" value="Imidazoleglycerol-phosphate dehydratase HisB"/>
    <property type="match status" value="1"/>
</dbReference>
<keyword evidence="8" id="KW-1185">Reference proteome</keyword>
<dbReference type="PANTHER" id="PTHR23133:SF2">
    <property type="entry name" value="IMIDAZOLEGLYCEROL-PHOSPHATE DEHYDRATASE"/>
    <property type="match status" value="1"/>
</dbReference>
<sequence length="189" mass="20790">MRKGEIERVTEETDIKVKIDLDGSGEAEVETGIKFFDHLLESMVKHGRFDIVAKAKGDFDHHIAEDVMIGLGKSFEDALGDKKGIRRMGDAIVPMDDSLVLLAIDIGGRVYTNVRMDLEKEKLVDLNSDLLIHLLETFAGNLKCNLHVDVLRGINDHHKAEATFKALGVALSEAVEEIGEDVPSTKGVV</sequence>
<comment type="subcellular location">
    <subcellularLocation>
        <location evidence="6">Cytoplasm</location>
    </subcellularLocation>
</comment>
<evidence type="ECO:0000256" key="2">
    <source>
        <dbReference type="ARBA" id="ARBA00016664"/>
    </source>
</evidence>
<dbReference type="GO" id="GO:0000105">
    <property type="term" value="P:L-histidine biosynthetic process"/>
    <property type="evidence" value="ECO:0007669"/>
    <property type="project" value="UniProtKB-UniRule"/>
</dbReference>
<keyword evidence="5 6" id="KW-0456">Lyase</keyword>
<dbReference type="PANTHER" id="PTHR23133">
    <property type="entry name" value="IMIDAZOLEGLYCEROL-PHOSPHATE DEHYDRATASE HIS7"/>
    <property type="match status" value="1"/>
</dbReference>
<dbReference type="PATRIC" id="fig|1698266.3.peg.675"/>
<proteinExistence type="inferred from homology"/>
<dbReference type="EC" id="4.2.1.19" evidence="6"/>
<dbReference type="Gene3D" id="3.30.230.40">
    <property type="entry name" value="Imidazole glycerol phosphate dehydratase, domain 1"/>
    <property type="match status" value="2"/>
</dbReference>
<dbReference type="InterPro" id="IPR000807">
    <property type="entry name" value="ImidazoleglycerolP_deHydtase"/>
</dbReference>
<evidence type="ECO:0000313" key="7">
    <source>
        <dbReference type="EMBL" id="KXA94371.1"/>
    </source>
</evidence>
<protein>
    <recommendedName>
        <fullName evidence="2 6">Imidazoleglycerol-phosphate dehydratase</fullName>
        <shortName evidence="6">IGPD</shortName>
        <ecNumber evidence="6">4.2.1.19</ecNumber>
    </recommendedName>
</protein>
<evidence type="ECO:0000256" key="4">
    <source>
        <dbReference type="ARBA" id="ARBA00023102"/>
    </source>
</evidence>
<keyword evidence="6" id="KW-0963">Cytoplasm</keyword>
<dbReference type="HAMAP" id="MF_00076">
    <property type="entry name" value="HisB"/>
    <property type="match status" value="1"/>
</dbReference>
<evidence type="ECO:0000313" key="8">
    <source>
        <dbReference type="Proteomes" id="UP000070155"/>
    </source>
</evidence>
<evidence type="ECO:0000256" key="3">
    <source>
        <dbReference type="ARBA" id="ARBA00022605"/>
    </source>
</evidence>
<evidence type="ECO:0000256" key="5">
    <source>
        <dbReference type="ARBA" id="ARBA00023239"/>
    </source>
</evidence>
<dbReference type="InterPro" id="IPR020565">
    <property type="entry name" value="ImidazoleglycerP_deHydtase_CS"/>
</dbReference>
<dbReference type="NCBIfam" id="NF002114">
    <property type="entry name" value="PRK00951.2-4"/>
    <property type="match status" value="1"/>
</dbReference>
<evidence type="ECO:0000256" key="1">
    <source>
        <dbReference type="ARBA" id="ARBA00005047"/>
    </source>
</evidence>
<dbReference type="PROSITE" id="PS00955">
    <property type="entry name" value="IGP_DEHYDRATASE_2"/>
    <property type="match status" value="1"/>
</dbReference>
<name>A0A133UJH9_9EURY</name>
<keyword evidence="3 6" id="KW-0028">Amino-acid biosynthesis</keyword>
<dbReference type="CDD" id="cd07914">
    <property type="entry name" value="IGPD"/>
    <property type="match status" value="1"/>
</dbReference>
<dbReference type="SUPFAM" id="SSF54211">
    <property type="entry name" value="Ribosomal protein S5 domain 2-like"/>
    <property type="match status" value="2"/>
</dbReference>
<comment type="caution">
    <text evidence="7">The sequence shown here is derived from an EMBL/GenBank/DDBJ whole genome shotgun (WGS) entry which is preliminary data.</text>
</comment>
<dbReference type="Pfam" id="PF00475">
    <property type="entry name" value="IGPD"/>
    <property type="match status" value="1"/>
</dbReference>
<dbReference type="EMBL" id="LHXQ01000052">
    <property type="protein sequence ID" value="KXA94371.1"/>
    <property type="molecule type" value="Genomic_DNA"/>
</dbReference>
<accession>A0A133UJH9</accession>
<dbReference type="GO" id="GO:0005737">
    <property type="term" value="C:cytoplasm"/>
    <property type="evidence" value="ECO:0007669"/>
    <property type="project" value="UniProtKB-SubCell"/>
</dbReference>
<dbReference type="UniPathway" id="UPA00031">
    <property type="reaction ID" value="UER00011"/>
</dbReference>
<dbReference type="Proteomes" id="UP000070155">
    <property type="component" value="Unassembled WGS sequence"/>
</dbReference>
<gene>
    <name evidence="6" type="primary">hisB</name>
    <name evidence="7" type="ORF">AKJ36_03010</name>
</gene>
<keyword evidence="4 6" id="KW-0368">Histidine biosynthesis</keyword>
<dbReference type="AlphaFoldDB" id="A0A133UJH9"/>
<reference evidence="7 8" key="1">
    <citation type="journal article" date="2016" name="Sci. Rep.">
        <title>Metabolic traits of an uncultured archaeal lineage -MSBL1- from brine pools of the Red Sea.</title>
        <authorList>
            <person name="Mwirichia R."/>
            <person name="Alam I."/>
            <person name="Rashid M."/>
            <person name="Vinu M."/>
            <person name="Ba-Alawi W."/>
            <person name="Anthony Kamau A."/>
            <person name="Kamanda Ngugi D."/>
            <person name="Goker M."/>
            <person name="Klenk H.P."/>
            <person name="Bajic V."/>
            <person name="Stingl U."/>
        </authorList>
    </citation>
    <scope>NUCLEOTIDE SEQUENCE [LARGE SCALE GENOMIC DNA]</scope>
    <source>
        <strain evidence="7">SCGC-AAA259I07</strain>
    </source>
</reference>
<dbReference type="InterPro" id="IPR020568">
    <property type="entry name" value="Ribosomal_Su5_D2-typ_SF"/>
</dbReference>
<evidence type="ECO:0000256" key="6">
    <source>
        <dbReference type="HAMAP-Rule" id="MF_00076"/>
    </source>
</evidence>
<organism evidence="7 8">
    <name type="scientific">candidate division MSBL1 archaeon SCGC-AAA259I07</name>
    <dbReference type="NCBI Taxonomy" id="1698266"/>
    <lineage>
        <taxon>Archaea</taxon>
        <taxon>Methanobacteriati</taxon>
        <taxon>Methanobacteriota</taxon>
        <taxon>candidate division MSBL1</taxon>
    </lineage>
</organism>
<comment type="catalytic activity">
    <reaction evidence="6">
        <text>D-erythro-1-(imidazol-4-yl)glycerol 3-phosphate = 3-(imidazol-4-yl)-2-oxopropyl phosphate + H2O</text>
        <dbReference type="Rhea" id="RHEA:11040"/>
        <dbReference type="ChEBI" id="CHEBI:15377"/>
        <dbReference type="ChEBI" id="CHEBI:57766"/>
        <dbReference type="ChEBI" id="CHEBI:58278"/>
        <dbReference type="EC" id="4.2.1.19"/>
    </reaction>
</comment>
<comment type="similarity">
    <text evidence="6">Belongs to the imidazoleglycerol-phosphate dehydratase family.</text>
</comment>
<dbReference type="GO" id="GO:0004424">
    <property type="term" value="F:imidazoleglycerol-phosphate dehydratase activity"/>
    <property type="evidence" value="ECO:0007669"/>
    <property type="project" value="UniProtKB-UniRule"/>
</dbReference>
<dbReference type="InterPro" id="IPR038494">
    <property type="entry name" value="IGPD_sf"/>
</dbReference>
<dbReference type="FunFam" id="3.30.230.40:FF:000003">
    <property type="entry name" value="Imidazoleglycerol-phosphate dehydratase HisB"/>
    <property type="match status" value="1"/>
</dbReference>
<comment type="pathway">
    <text evidence="1 6">Amino-acid biosynthesis; L-histidine biosynthesis; L-histidine from 5-phospho-alpha-D-ribose 1-diphosphate: step 6/9.</text>
</comment>